<protein>
    <submittedName>
        <fullName evidence="1">Uncharacterized protein</fullName>
    </submittedName>
</protein>
<keyword evidence="2" id="KW-1185">Reference proteome</keyword>
<dbReference type="EMBL" id="NCKW01016858">
    <property type="protein sequence ID" value="POM60519.1"/>
    <property type="molecule type" value="Genomic_DNA"/>
</dbReference>
<proteinExistence type="predicted"/>
<comment type="caution">
    <text evidence="1">The sequence shown here is derived from an EMBL/GenBank/DDBJ whole genome shotgun (WGS) entry which is preliminary data.</text>
</comment>
<accession>A0A2P4X4Q5</accession>
<reference evidence="1 2" key="1">
    <citation type="journal article" date="2017" name="Genome Biol. Evol.">
        <title>Phytophthora megakarya and P. palmivora, closely related causal agents of cacao black pod rot, underwent increases in genome sizes and gene numbers by different mechanisms.</title>
        <authorList>
            <person name="Ali S.S."/>
            <person name="Shao J."/>
            <person name="Lary D.J."/>
            <person name="Kronmiller B."/>
            <person name="Shen D."/>
            <person name="Strem M.D."/>
            <person name="Amoako-Attah I."/>
            <person name="Akrofi A.Y."/>
            <person name="Begoude B.A."/>
            <person name="Ten Hoopen G.M."/>
            <person name="Coulibaly K."/>
            <person name="Kebe B.I."/>
            <person name="Melnick R.L."/>
            <person name="Guiltinan M.J."/>
            <person name="Tyler B.M."/>
            <person name="Meinhardt L.W."/>
            <person name="Bailey B.A."/>
        </authorList>
    </citation>
    <scope>NUCLEOTIDE SEQUENCE [LARGE SCALE GENOMIC DNA]</scope>
    <source>
        <strain evidence="2">sbr112.9</strain>
    </source>
</reference>
<dbReference type="Proteomes" id="UP000237271">
    <property type="component" value="Unassembled WGS sequence"/>
</dbReference>
<name>A0A2P4X4Q5_9STRA</name>
<sequence>MTWVVSTKKKNSNYHSLSNHAGHRSAFHNLFQDYRKVMSGELEHEISCPFKGLQRKMAAAISQGRGQIEIENDPIPTSLLKQVAMTMPQILRGIWYLPEPFMIMPWNLMASWVHRYICTIRESVLHGWKHVTKRRSALTDDTRILSRFATSTLNGGKMRFVSTLLMWRMINVVHALMTHATSKQIRCVCWAVYAADDEDVLKYQQSSRAEGLLLMILVRIRCARGYQHFAPLGLLPDHLSLLSIFRAGWPMEGVQDRYLRHGAPGGMYVDRTISGLPILHPEFAVIPLHFVTRDETAKRAKQIASQACLSKLNSWLNLLWSR</sequence>
<evidence type="ECO:0000313" key="2">
    <source>
        <dbReference type="Proteomes" id="UP000237271"/>
    </source>
</evidence>
<organism evidence="1 2">
    <name type="scientific">Phytophthora palmivora</name>
    <dbReference type="NCBI Taxonomy" id="4796"/>
    <lineage>
        <taxon>Eukaryota</taxon>
        <taxon>Sar</taxon>
        <taxon>Stramenopiles</taxon>
        <taxon>Oomycota</taxon>
        <taxon>Peronosporomycetes</taxon>
        <taxon>Peronosporales</taxon>
        <taxon>Peronosporaceae</taxon>
        <taxon>Phytophthora</taxon>
    </lineage>
</organism>
<gene>
    <name evidence="1" type="ORF">PHPALM_30614</name>
</gene>
<evidence type="ECO:0000313" key="1">
    <source>
        <dbReference type="EMBL" id="POM60519.1"/>
    </source>
</evidence>
<dbReference type="AlphaFoldDB" id="A0A2P4X4Q5"/>